<dbReference type="PANTHER" id="PTHR36220:SF1">
    <property type="entry name" value="GAMMA TUBULIN COMPLEX COMPONENT C-TERMINAL DOMAIN-CONTAINING PROTEIN"/>
    <property type="match status" value="1"/>
</dbReference>
<evidence type="ECO:0008006" key="5">
    <source>
        <dbReference type="Google" id="ProtNLM"/>
    </source>
</evidence>
<reference evidence="4" key="1">
    <citation type="submission" date="2018-02" db="EMBL/GenBank/DDBJ databases">
        <authorList>
            <person name="Hausmann B."/>
        </authorList>
    </citation>
    <scope>NUCLEOTIDE SEQUENCE [LARGE SCALE GENOMIC DNA]</scope>
    <source>
        <strain evidence="4">Peat soil MAG SbA1</strain>
    </source>
</reference>
<dbReference type="EMBL" id="OMOD01000011">
    <property type="protein sequence ID" value="SPF32660.1"/>
    <property type="molecule type" value="Genomic_DNA"/>
</dbReference>
<sequence length="384" mass="39623">MKKSKILSFCLFASLTCSQLWAAGSPREFPLVGTFLAELSDNPSSAEFGSSVAISGSTVVVGNEYNFVSLYVEPAGGWANMTVPTAVLTCSDANYCSSVAIDGNTVVAEGAGGSQDQNSAVYVFVKPEGGWTSMTETAKLTDTNPNVGMGRVSISGGTVAVVAETNNPPGGVDVFVEPDGGWTNMTQTATLTANSGDFFQWVAISADTVVAGSNGYLGGAVYLFVQPSHGWKNMTQTAQLSASDGVVGATVAIAGKEVLVAGENQNNESAVYLYVKPASGWANMTQTAELTEKVQQPHDSFGFSLAVQGNVVLVGAPEQAANPDQGYVYLFLEPAGGWANMTQTTRFTCTTSCGSFGVSLAINGTTGVIGAPDHGVGQALIYGK</sequence>
<evidence type="ECO:0000256" key="1">
    <source>
        <dbReference type="ARBA" id="ARBA00022729"/>
    </source>
</evidence>
<dbReference type="PANTHER" id="PTHR36220">
    <property type="entry name" value="UNNAMED PRODUCT"/>
    <property type="match status" value="1"/>
</dbReference>
<dbReference type="AlphaFoldDB" id="A0A2U3JZF0"/>
<organism evidence="3 4">
    <name type="scientific">Candidatus Sulfotelmatobacter kueseliae</name>
    <dbReference type="NCBI Taxonomy" id="2042962"/>
    <lineage>
        <taxon>Bacteria</taxon>
        <taxon>Pseudomonadati</taxon>
        <taxon>Acidobacteriota</taxon>
        <taxon>Terriglobia</taxon>
        <taxon>Terriglobales</taxon>
        <taxon>Candidatus Korobacteraceae</taxon>
        <taxon>Candidatus Sulfotelmatobacter</taxon>
    </lineage>
</organism>
<evidence type="ECO:0000313" key="3">
    <source>
        <dbReference type="EMBL" id="SPF32660.1"/>
    </source>
</evidence>
<name>A0A2U3JZF0_9BACT</name>
<dbReference type="InterPro" id="IPR013517">
    <property type="entry name" value="FG-GAP"/>
</dbReference>
<gene>
    <name evidence="3" type="ORF">SBA1_1080007</name>
</gene>
<proteinExistence type="predicted"/>
<dbReference type="SUPFAM" id="SSF82171">
    <property type="entry name" value="DPP6 N-terminal domain-like"/>
    <property type="match status" value="1"/>
</dbReference>
<evidence type="ECO:0000313" key="4">
    <source>
        <dbReference type="Proteomes" id="UP000238701"/>
    </source>
</evidence>
<dbReference type="Proteomes" id="UP000238701">
    <property type="component" value="Unassembled WGS sequence"/>
</dbReference>
<evidence type="ECO:0000256" key="2">
    <source>
        <dbReference type="SAM" id="SignalP"/>
    </source>
</evidence>
<dbReference type="InterPro" id="IPR028994">
    <property type="entry name" value="Integrin_alpha_N"/>
</dbReference>
<accession>A0A2U3JZF0</accession>
<feature type="signal peptide" evidence="2">
    <location>
        <begin position="1"/>
        <end position="22"/>
    </location>
</feature>
<dbReference type="Pfam" id="PF14312">
    <property type="entry name" value="FG-GAP_2"/>
    <property type="match status" value="2"/>
</dbReference>
<protein>
    <recommendedName>
        <fullName evidence="5">Integrin alpha beta-propellor repeat protein</fullName>
    </recommendedName>
</protein>
<dbReference type="OrthoDB" id="964745at2"/>
<dbReference type="Gene3D" id="2.130.10.130">
    <property type="entry name" value="Integrin alpha, N-terminal"/>
    <property type="match status" value="1"/>
</dbReference>
<feature type="chain" id="PRO_5015782060" description="Integrin alpha beta-propellor repeat protein" evidence="2">
    <location>
        <begin position="23"/>
        <end position="384"/>
    </location>
</feature>
<keyword evidence="1 2" id="KW-0732">Signal</keyword>